<dbReference type="CDD" id="cd00371">
    <property type="entry name" value="HMA"/>
    <property type="match status" value="1"/>
</dbReference>
<dbReference type="Proteomes" id="UP000504608">
    <property type="component" value="Unplaced"/>
</dbReference>
<dbReference type="KEGG" id="cmax:111467638"/>
<dbReference type="PROSITE" id="PS50846">
    <property type="entry name" value="HMA_2"/>
    <property type="match status" value="1"/>
</dbReference>
<dbReference type="PANTHER" id="PTHR22814">
    <property type="entry name" value="COPPER TRANSPORT PROTEIN ATOX1-RELATED"/>
    <property type="match status" value="1"/>
</dbReference>
<organism evidence="4 5">
    <name type="scientific">Cucurbita maxima</name>
    <name type="common">Pumpkin</name>
    <name type="synonym">Winter squash</name>
    <dbReference type="NCBI Taxonomy" id="3661"/>
    <lineage>
        <taxon>Eukaryota</taxon>
        <taxon>Viridiplantae</taxon>
        <taxon>Streptophyta</taxon>
        <taxon>Embryophyta</taxon>
        <taxon>Tracheophyta</taxon>
        <taxon>Spermatophyta</taxon>
        <taxon>Magnoliopsida</taxon>
        <taxon>eudicotyledons</taxon>
        <taxon>Gunneridae</taxon>
        <taxon>Pentapetalae</taxon>
        <taxon>rosids</taxon>
        <taxon>fabids</taxon>
        <taxon>Cucurbitales</taxon>
        <taxon>Cucurbitaceae</taxon>
        <taxon>Cucurbiteae</taxon>
        <taxon>Cucurbita</taxon>
    </lineage>
</organism>
<sequence length="147" mass="16663">MANLQIVPAHTPFHVEPQLVEMMVPLYSHGCANKIHKALSHLKGIYSVNVDYDEQKVTVWGICNKNQVLSTVRSKRKAARFWNKDDDDNNNNNNNNDPQAEEEGLNSRRPSFGVNKLRSLSFKLACKKVFTTTRSYSLRIFGAPTVS</sequence>
<dbReference type="Pfam" id="PF00403">
    <property type="entry name" value="HMA"/>
    <property type="match status" value="1"/>
</dbReference>
<evidence type="ECO:0000256" key="2">
    <source>
        <dbReference type="SAM" id="MobiDB-lite"/>
    </source>
</evidence>
<dbReference type="RefSeq" id="XP_022968373.1">
    <property type="nucleotide sequence ID" value="XM_023112605.1"/>
</dbReference>
<dbReference type="InterPro" id="IPR036163">
    <property type="entry name" value="HMA_dom_sf"/>
</dbReference>
<name>A0A6J1HXU2_CUCMA</name>
<dbReference type="OrthoDB" id="603535at2759"/>
<feature type="domain" description="HMA" evidence="3">
    <location>
        <begin position="17"/>
        <end position="80"/>
    </location>
</feature>
<keyword evidence="4" id="KW-1185">Reference proteome</keyword>
<dbReference type="GO" id="GO:0046872">
    <property type="term" value="F:metal ion binding"/>
    <property type="evidence" value="ECO:0007669"/>
    <property type="project" value="UniProtKB-KW"/>
</dbReference>
<gene>
    <name evidence="5" type="primary">LOC111467638</name>
</gene>
<reference evidence="5" key="1">
    <citation type="submission" date="2025-08" db="UniProtKB">
        <authorList>
            <consortium name="RefSeq"/>
        </authorList>
    </citation>
    <scope>IDENTIFICATION</scope>
    <source>
        <tissue evidence="5">Young leaves</tissue>
    </source>
</reference>
<evidence type="ECO:0000256" key="1">
    <source>
        <dbReference type="ARBA" id="ARBA00022723"/>
    </source>
</evidence>
<evidence type="ECO:0000313" key="4">
    <source>
        <dbReference type="Proteomes" id="UP000504608"/>
    </source>
</evidence>
<proteinExistence type="predicted"/>
<dbReference type="AlphaFoldDB" id="A0A6J1HXU2"/>
<dbReference type="GeneID" id="111467638"/>
<evidence type="ECO:0000313" key="5">
    <source>
        <dbReference type="RefSeq" id="XP_022968373.1"/>
    </source>
</evidence>
<keyword evidence="1" id="KW-0479">Metal-binding</keyword>
<accession>A0A6J1HXU2</accession>
<feature type="region of interest" description="Disordered" evidence="2">
    <location>
        <begin position="81"/>
        <end position="110"/>
    </location>
</feature>
<dbReference type="InterPro" id="IPR006121">
    <property type="entry name" value="HMA_dom"/>
</dbReference>
<dbReference type="Gene3D" id="3.30.70.100">
    <property type="match status" value="1"/>
</dbReference>
<dbReference type="SUPFAM" id="SSF55008">
    <property type="entry name" value="HMA, heavy metal-associated domain"/>
    <property type="match status" value="1"/>
</dbReference>
<dbReference type="PANTHER" id="PTHR22814:SF305">
    <property type="entry name" value="HEAVY METAL TRANSPORT_DETOXIFICATION SUPERFAMILY PROTEIN"/>
    <property type="match status" value="1"/>
</dbReference>
<evidence type="ECO:0000259" key="3">
    <source>
        <dbReference type="PROSITE" id="PS50846"/>
    </source>
</evidence>
<protein>
    <submittedName>
        <fullName evidence="5">Heavy metal-associated isoprenylated plant protein 28</fullName>
    </submittedName>
</protein>